<accession>A0AC35TZS9</accession>
<proteinExistence type="predicted"/>
<evidence type="ECO:0000313" key="2">
    <source>
        <dbReference type="WBParaSite" id="RSKR_0000598400.1"/>
    </source>
</evidence>
<reference evidence="2" key="1">
    <citation type="submission" date="2016-11" db="UniProtKB">
        <authorList>
            <consortium name="WormBaseParasite"/>
        </authorList>
    </citation>
    <scope>IDENTIFICATION</scope>
    <source>
        <strain evidence="2">KR3021</strain>
    </source>
</reference>
<dbReference type="Proteomes" id="UP000095286">
    <property type="component" value="Unplaced"/>
</dbReference>
<evidence type="ECO:0000313" key="1">
    <source>
        <dbReference type="Proteomes" id="UP000095286"/>
    </source>
</evidence>
<protein>
    <submittedName>
        <fullName evidence="2">Core-2/I-Branching enzyme</fullName>
    </submittedName>
</protein>
<dbReference type="WBParaSite" id="RSKR_0000598400.1">
    <property type="protein sequence ID" value="RSKR_0000598400.1"/>
    <property type="gene ID" value="RSKR_0000598400"/>
</dbReference>
<name>A0AC35TZS9_9BILA</name>
<organism evidence="1 2">
    <name type="scientific">Rhabditophanes sp. KR3021</name>
    <dbReference type="NCBI Taxonomy" id="114890"/>
    <lineage>
        <taxon>Eukaryota</taxon>
        <taxon>Metazoa</taxon>
        <taxon>Ecdysozoa</taxon>
        <taxon>Nematoda</taxon>
        <taxon>Chromadorea</taxon>
        <taxon>Rhabditida</taxon>
        <taxon>Tylenchina</taxon>
        <taxon>Panagrolaimomorpha</taxon>
        <taxon>Strongyloidoidea</taxon>
        <taxon>Alloionematidae</taxon>
        <taxon>Rhabditophanes</taxon>
    </lineage>
</organism>
<sequence length="452" mass="52627">MVFAILLNEQYTVFQTNPSTSVQANLAVEYEKDMFSKITKTDIPQLWKHPNVKGLDCAAMFKGDTDHIKENSVKRRTLGQLPYYFPMSCEDIRSRGFYPKEPLSKIEADFPFAYIRNVYRDYLSIELSFLISYAPQNYYCFSIDKKSDAGFQSRMFALANCFPNVFLITGEFEVNSAGKNTNLAAYKCMQKLDGKNYKYLFTLQNDDISLKTNRELVEIISLYNGGVDIQFEDPTKYIKERVNMSYNWNHSNFNFFNKNHSKSEFVLFDNSIVFQKVSTGMTLPKSTVDYILHAINITKFLDAVNTDEYGVDEMAWGTLLTDSTLNIPGMIDRSYVKNNYKLLRNNFMTRYTEWVSEDSECVTGIVRHTVCIYGCEHLQSMKTWPHFFGNKFKASSDFGALTCWSEYIYNKMYLQNYNGINKTFYEDLAIVKYNNRNRHTSRSKGKLDNYIN</sequence>